<evidence type="ECO:0000313" key="6">
    <source>
        <dbReference type="Proteomes" id="UP001556367"/>
    </source>
</evidence>
<proteinExistence type="predicted"/>
<dbReference type="InterPro" id="IPR036770">
    <property type="entry name" value="Ankyrin_rpt-contain_sf"/>
</dbReference>
<gene>
    <name evidence="5" type="ORF">HGRIS_003994</name>
</gene>
<dbReference type="InterPro" id="IPR002110">
    <property type="entry name" value="Ankyrin_rpt"/>
</dbReference>
<evidence type="ECO:0000256" key="4">
    <source>
        <dbReference type="SAM" id="MobiDB-lite"/>
    </source>
</evidence>
<feature type="region of interest" description="Disordered" evidence="4">
    <location>
        <begin position="736"/>
        <end position="789"/>
    </location>
</feature>
<protein>
    <recommendedName>
        <fullName evidence="7">Ankyrin</fullName>
    </recommendedName>
</protein>
<evidence type="ECO:0000256" key="2">
    <source>
        <dbReference type="ARBA" id="ARBA00023043"/>
    </source>
</evidence>
<dbReference type="SMART" id="SM00248">
    <property type="entry name" value="ANK"/>
    <property type="match status" value="6"/>
</dbReference>
<reference evidence="6" key="1">
    <citation type="submission" date="2024-06" db="EMBL/GenBank/DDBJ databases">
        <title>Multi-omics analyses provide insights into the biosynthesis of the anticancer antibiotic pleurotin in Hohenbuehelia grisea.</title>
        <authorList>
            <person name="Weaver J.A."/>
            <person name="Alberti F."/>
        </authorList>
    </citation>
    <scope>NUCLEOTIDE SEQUENCE [LARGE SCALE GENOMIC DNA]</scope>
    <source>
        <strain evidence="6">T-177</strain>
    </source>
</reference>
<feature type="repeat" description="ANK" evidence="3">
    <location>
        <begin position="129"/>
        <end position="161"/>
    </location>
</feature>
<evidence type="ECO:0000256" key="3">
    <source>
        <dbReference type="PROSITE-ProRule" id="PRU00023"/>
    </source>
</evidence>
<feature type="compositionally biased region" description="Low complexity" evidence="4">
    <location>
        <begin position="867"/>
        <end position="878"/>
    </location>
</feature>
<sequence>MNYAIGTSELHTAALAGDFDAFSTLLASGADINALDTEGSTVLMCAIAGTDWRTLDASDASFMTPGRLRIIQTIIEHPDASLYTLNAPHRAMNGVTPLGMASWLNYPSVVRTLVEDSKGTVSVNGADGTGVTALMYAARDGGVDVGDILISNGARPDFRDRNHRTSTQFALPHPQMLWLCENALRRHRSRESQNPEKCRLAATSTPLLPLLAASLSCESVRAPSLDNFAKDTMTRLTNSLVRAIITIDLKAIHSLLFPAPVSPPALSASLTIPPPASVADSSPRNSTICLSWPSPPSFLPPVLVNRLDRGGWAPVHHCAAAPYPSITVLDALYCAGADVSLFTDQEHYSPLHCFARYARVCERPPSTPDSENSDISDPALHLYRFAVHLVRDLQAPLSARDKDGETPLHVAAEHGASIDVLAVLLELDTARRVCALRNARGLTPLEVAQPHFRLAFGAELDALRPQSALSTRTVRPLHPTASLSSIASVPECPATPTPGSTFASRPALTVDCTISPELPAMTDDEAVGAAHVLLANLRMPHPYPGLIVETARLARAIVRHHNARVASATRGLDALRASVARIRTSKMRVDGLVHGELVRRGVEALPLPSALREARNRNRDSDDSQMTAVSLCVDCKADAEVAGDGAQDAARDQNQTPVDSDMANDATIASAVVPLPAFADSPHSSFVVVPNTVSGANTPEPDILQSSEPARVIRRKTKSLFKRKASDGTARWTTWLRRKTKSEDGESPPASAADEEVPSDEETVAWDGSPVDELTPELPPSPIQTHARDPTDTVLCSANILLATASKDLRAIEQSLDTAEIFLQSTAASISRAERVIGRTLKKLEAVASIRPPSSATPYAQPPTSSPPSAFSSPDTSPIVPTRACVSLSARPRSRWRTASDASLFTIPPSARSSCVDLPTPADTEEDQDTRMVRRLLLRKIDAGLEGALAEIDRMAAWLPIAREAVFHIKRRCYL</sequence>
<dbReference type="Pfam" id="PF13857">
    <property type="entry name" value="Ank_5"/>
    <property type="match status" value="1"/>
</dbReference>
<dbReference type="Gene3D" id="1.25.40.20">
    <property type="entry name" value="Ankyrin repeat-containing domain"/>
    <property type="match status" value="2"/>
</dbReference>
<accession>A0ABR3JHC1</accession>
<dbReference type="EMBL" id="JASNQZ010000007">
    <property type="protein sequence ID" value="KAL0955077.1"/>
    <property type="molecule type" value="Genomic_DNA"/>
</dbReference>
<evidence type="ECO:0000313" key="5">
    <source>
        <dbReference type="EMBL" id="KAL0955077.1"/>
    </source>
</evidence>
<feature type="repeat" description="ANK" evidence="3">
    <location>
        <begin position="403"/>
        <end position="426"/>
    </location>
</feature>
<dbReference type="Proteomes" id="UP001556367">
    <property type="component" value="Unassembled WGS sequence"/>
</dbReference>
<feature type="repeat" description="ANK" evidence="3">
    <location>
        <begin position="5"/>
        <end position="37"/>
    </location>
</feature>
<dbReference type="SUPFAM" id="SSF48403">
    <property type="entry name" value="Ankyrin repeat"/>
    <property type="match status" value="2"/>
</dbReference>
<keyword evidence="1" id="KW-0677">Repeat</keyword>
<evidence type="ECO:0008006" key="7">
    <source>
        <dbReference type="Google" id="ProtNLM"/>
    </source>
</evidence>
<organism evidence="5 6">
    <name type="scientific">Hohenbuehelia grisea</name>
    <dbReference type="NCBI Taxonomy" id="104357"/>
    <lineage>
        <taxon>Eukaryota</taxon>
        <taxon>Fungi</taxon>
        <taxon>Dikarya</taxon>
        <taxon>Basidiomycota</taxon>
        <taxon>Agaricomycotina</taxon>
        <taxon>Agaricomycetes</taxon>
        <taxon>Agaricomycetidae</taxon>
        <taxon>Agaricales</taxon>
        <taxon>Pleurotineae</taxon>
        <taxon>Pleurotaceae</taxon>
        <taxon>Hohenbuehelia</taxon>
    </lineage>
</organism>
<dbReference type="PANTHER" id="PTHR24198">
    <property type="entry name" value="ANKYRIN REPEAT AND PROTEIN KINASE DOMAIN-CONTAINING PROTEIN"/>
    <property type="match status" value="1"/>
</dbReference>
<dbReference type="PROSITE" id="PS50297">
    <property type="entry name" value="ANK_REP_REGION"/>
    <property type="match status" value="3"/>
</dbReference>
<feature type="compositionally biased region" description="Acidic residues" evidence="4">
    <location>
        <begin position="753"/>
        <end position="764"/>
    </location>
</feature>
<dbReference type="PANTHER" id="PTHR24198:SF165">
    <property type="entry name" value="ANKYRIN REPEAT-CONTAINING PROTEIN-RELATED"/>
    <property type="match status" value="1"/>
</dbReference>
<dbReference type="PROSITE" id="PS50088">
    <property type="entry name" value="ANK_REPEAT"/>
    <property type="match status" value="3"/>
</dbReference>
<name>A0ABR3JHC1_9AGAR</name>
<keyword evidence="2 3" id="KW-0040">ANK repeat</keyword>
<dbReference type="Pfam" id="PF12796">
    <property type="entry name" value="Ank_2"/>
    <property type="match status" value="1"/>
</dbReference>
<comment type="caution">
    <text evidence="5">The sequence shown here is derived from an EMBL/GenBank/DDBJ whole genome shotgun (WGS) entry which is preliminary data.</text>
</comment>
<evidence type="ECO:0000256" key="1">
    <source>
        <dbReference type="ARBA" id="ARBA00022737"/>
    </source>
</evidence>
<feature type="region of interest" description="Disordered" evidence="4">
    <location>
        <begin position="853"/>
        <end position="878"/>
    </location>
</feature>
<keyword evidence="6" id="KW-1185">Reference proteome</keyword>
<dbReference type="Pfam" id="PF13637">
    <property type="entry name" value="Ank_4"/>
    <property type="match status" value="1"/>
</dbReference>